<sequence>MTSIRTNSAAMIALRTLETTNKSLEDTQKRISTGYRVAEASDNAAYWSIATVMKSDKTALSTVQDALGLGAAKIDVTYTAVNSAKDVVDSIKAKLVAAREPGVDKEKIQDEIRQLQEQLKGIAGSASFSGENWLNVDSSAPGYSSTEEIVSSFNRTGSTVTVDTIQIDVSNLSLLDANPAVGADGLLEKETTSGTAPDEVTFSILTLDITAAKVTDNTIDDMIDFVHTAFTDLTNAASDLGAMKSRLDMQTDFVATLMDAMTRGISALIDADMSEESTRLQALQTQQQLGVQALSIANSSAQNILALFKG</sequence>
<dbReference type="GO" id="GO:0005576">
    <property type="term" value="C:extracellular region"/>
    <property type="evidence" value="ECO:0007669"/>
    <property type="project" value="UniProtKB-SubCell"/>
</dbReference>
<keyword evidence="6" id="KW-0969">Cilium</keyword>
<dbReference type="SUPFAM" id="SSF64518">
    <property type="entry name" value="Phase 1 flagellin"/>
    <property type="match status" value="1"/>
</dbReference>
<dbReference type="EMBL" id="RCWN01000001">
    <property type="protein sequence ID" value="RLQ88811.1"/>
    <property type="molecule type" value="Genomic_DNA"/>
</dbReference>
<dbReference type="NCBIfam" id="NF009329">
    <property type="entry name" value="PRK12687.1"/>
    <property type="match status" value="1"/>
</dbReference>
<dbReference type="RefSeq" id="WP_121645778.1">
    <property type="nucleotide sequence ID" value="NZ_RCWN01000001.1"/>
</dbReference>
<dbReference type="InterPro" id="IPR001492">
    <property type="entry name" value="Flagellin"/>
</dbReference>
<feature type="domain" description="Flagellin C-terminal" evidence="5">
    <location>
        <begin position="223"/>
        <end position="308"/>
    </location>
</feature>
<feature type="domain" description="Flagellin N-terminal" evidence="4">
    <location>
        <begin position="4"/>
        <end position="135"/>
    </location>
</feature>
<dbReference type="PANTHER" id="PTHR42792">
    <property type="entry name" value="FLAGELLIN"/>
    <property type="match status" value="1"/>
</dbReference>
<keyword evidence="6" id="KW-0966">Cell projection</keyword>
<dbReference type="GO" id="GO:0005198">
    <property type="term" value="F:structural molecule activity"/>
    <property type="evidence" value="ECO:0007669"/>
    <property type="project" value="UniProtKB-UniRule"/>
</dbReference>
<keyword evidence="3" id="KW-0964">Secreted</keyword>
<comment type="similarity">
    <text evidence="1 3">Belongs to the bacterial flagellin family.</text>
</comment>
<comment type="function">
    <text evidence="3">Flagellin is the subunit protein which polymerizes to form the filaments of bacterial flagella.</text>
</comment>
<evidence type="ECO:0000259" key="4">
    <source>
        <dbReference type="Pfam" id="PF00669"/>
    </source>
</evidence>
<proteinExistence type="inferred from homology"/>
<comment type="caution">
    <text evidence="6">The sequence shown here is derived from an EMBL/GenBank/DDBJ whole genome shotgun (WGS) entry which is preliminary data.</text>
</comment>
<dbReference type="PANTHER" id="PTHR42792:SF2">
    <property type="entry name" value="FLAGELLIN"/>
    <property type="match status" value="1"/>
</dbReference>
<gene>
    <name evidence="6" type="ORF">D8780_11875</name>
</gene>
<evidence type="ECO:0000313" key="7">
    <source>
        <dbReference type="Proteomes" id="UP000281094"/>
    </source>
</evidence>
<keyword evidence="2 3" id="KW-0975">Bacterial flagellum</keyword>
<dbReference type="PRINTS" id="PR00207">
    <property type="entry name" value="FLAGELLIN"/>
</dbReference>
<evidence type="ECO:0000256" key="3">
    <source>
        <dbReference type="RuleBase" id="RU362073"/>
    </source>
</evidence>
<evidence type="ECO:0000313" key="6">
    <source>
        <dbReference type="EMBL" id="RLQ88811.1"/>
    </source>
</evidence>
<dbReference type="Pfam" id="PF00669">
    <property type="entry name" value="Flagellin_N"/>
    <property type="match status" value="1"/>
</dbReference>
<dbReference type="InterPro" id="IPR046358">
    <property type="entry name" value="Flagellin_C"/>
</dbReference>
<dbReference type="GO" id="GO:0009288">
    <property type="term" value="C:bacterial-type flagellum"/>
    <property type="evidence" value="ECO:0007669"/>
    <property type="project" value="UniProtKB-SubCell"/>
</dbReference>
<reference evidence="6 7" key="1">
    <citation type="submission" date="2018-10" db="EMBL/GenBank/DDBJ databases">
        <title>Notoacmeibacter sp. M2BS9Y-3-1, whole genome shotgun sequence.</title>
        <authorList>
            <person name="Tuo L."/>
        </authorList>
    </citation>
    <scope>NUCLEOTIDE SEQUENCE [LARGE SCALE GENOMIC DNA]</scope>
    <source>
        <strain evidence="6 7">M2BS9Y-3-1</strain>
    </source>
</reference>
<protein>
    <recommendedName>
        <fullName evidence="3">Flagellin</fullName>
    </recommendedName>
</protein>
<keyword evidence="7" id="KW-1185">Reference proteome</keyword>
<keyword evidence="6" id="KW-0282">Flagellum</keyword>
<dbReference type="AlphaFoldDB" id="A0A3L7JGR5"/>
<evidence type="ECO:0000256" key="2">
    <source>
        <dbReference type="ARBA" id="ARBA00023143"/>
    </source>
</evidence>
<dbReference type="InterPro" id="IPR001029">
    <property type="entry name" value="Flagellin_N"/>
</dbReference>
<dbReference type="Gene3D" id="1.20.1330.10">
    <property type="entry name" value="f41 fragment of flagellin, N-terminal domain"/>
    <property type="match status" value="1"/>
</dbReference>
<organism evidence="6 7">
    <name type="scientific">Notoacmeibacter ruber</name>
    <dbReference type="NCBI Taxonomy" id="2670375"/>
    <lineage>
        <taxon>Bacteria</taxon>
        <taxon>Pseudomonadati</taxon>
        <taxon>Pseudomonadota</taxon>
        <taxon>Alphaproteobacteria</taxon>
        <taxon>Hyphomicrobiales</taxon>
        <taxon>Notoacmeibacteraceae</taxon>
        <taxon>Notoacmeibacter</taxon>
    </lineage>
</organism>
<accession>A0A3L7JGR5</accession>
<evidence type="ECO:0000256" key="1">
    <source>
        <dbReference type="ARBA" id="ARBA00005709"/>
    </source>
</evidence>
<dbReference type="Pfam" id="PF00700">
    <property type="entry name" value="Flagellin_C"/>
    <property type="match status" value="1"/>
</dbReference>
<evidence type="ECO:0000259" key="5">
    <source>
        <dbReference type="Pfam" id="PF00700"/>
    </source>
</evidence>
<dbReference type="Proteomes" id="UP000281094">
    <property type="component" value="Unassembled WGS sequence"/>
</dbReference>
<comment type="subcellular location">
    <subcellularLocation>
        <location evidence="3">Secreted</location>
    </subcellularLocation>
    <subcellularLocation>
        <location evidence="3">Bacterial flagellum</location>
    </subcellularLocation>
</comment>
<name>A0A3L7JGR5_9HYPH</name>